<name>K8XEA8_RHOOP</name>
<organism evidence="5 6">
    <name type="scientific">Rhodococcus opacus M213</name>
    <dbReference type="NCBI Taxonomy" id="1129896"/>
    <lineage>
        <taxon>Bacteria</taxon>
        <taxon>Bacillati</taxon>
        <taxon>Actinomycetota</taxon>
        <taxon>Actinomycetes</taxon>
        <taxon>Mycobacteriales</taxon>
        <taxon>Nocardiaceae</taxon>
        <taxon>Rhodococcus</taxon>
    </lineage>
</organism>
<dbReference type="SUPFAM" id="SSF109709">
    <property type="entry name" value="KorB DNA-binding domain-like"/>
    <property type="match status" value="1"/>
</dbReference>
<dbReference type="InterPro" id="IPR050336">
    <property type="entry name" value="Chromosome_partition/occlusion"/>
</dbReference>
<evidence type="ECO:0000313" key="6">
    <source>
        <dbReference type="Proteomes" id="UP000005951"/>
    </source>
</evidence>
<comment type="similarity">
    <text evidence="1">Belongs to the ParB family.</text>
</comment>
<dbReference type="GO" id="GO:0005694">
    <property type="term" value="C:chromosome"/>
    <property type="evidence" value="ECO:0007669"/>
    <property type="project" value="TreeGrafter"/>
</dbReference>
<feature type="compositionally biased region" description="Basic and acidic residues" evidence="3">
    <location>
        <begin position="216"/>
        <end position="226"/>
    </location>
</feature>
<evidence type="ECO:0000259" key="4">
    <source>
        <dbReference type="SMART" id="SM00470"/>
    </source>
</evidence>
<keyword evidence="2" id="KW-0159">Chromosome partition</keyword>
<dbReference type="RefSeq" id="WP_005265139.1">
    <property type="nucleotide sequence ID" value="NZ_AJYC02000227.1"/>
</dbReference>
<evidence type="ECO:0000256" key="2">
    <source>
        <dbReference type="ARBA" id="ARBA00022829"/>
    </source>
</evidence>
<dbReference type="Pfam" id="PF02195">
    <property type="entry name" value="ParB_N"/>
    <property type="match status" value="1"/>
</dbReference>
<dbReference type="SUPFAM" id="SSF110849">
    <property type="entry name" value="ParB/Sulfiredoxin"/>
    <property type="match status" value="1"/>
</dbReference>
<evidence type="ECO:0000313" key="5">
    <source>
        <dbReference type="EMBL" id="EKT76612.1"/>
    </source>
</evidence>
<dbReference type="InterPro" id="IPR036086">
    <property type="entry name" value="ParB/Sulfiredoxin_sf"/>
</dbReference>
<accession>K8XEA8</accession>
<dbReference type="Pfam" id="PF17762">
    <property type="entry name" value="HTH_ParB"/>
    <property type="match status" value="1"/>
</dbReference>
<dbReference type="PANTHER" id="PTHR33375">
    <property type="entry name" value="CHROMOSOME-PARTITIONING PROTEIN PARB-RELATED"/>
    <property type="match status" value="1"/>
</dbReference>
<dbReference type="GO" id="GO:0007059">
    <property type="term" value="P:chromosome segregation"/>
    <property type="evidence" value="ECO:0007669"/>
    <property type="project" value="UniProtKB-KW"/>
</dbReference>
<feature type="domain" description="ParB-like N-terminal" evidence="4">
    <location>
        <begin position="32"/>
        <end position="135"/>
    </location>
</feature>
<evidence type="ECO:0000256" key="3">
    <source>
        <dbReference type="SAM" id="MobiDB-lite"/>
    </source>
</evidence>
<dbReference type="GO" id="GO:0045881">
    <property type="term" value="P:positive regulation of sporulation resulting in formation of a cellular spore"/>
    <property type="evidence" value="ECO:0007669"/>
    <property type="project" value="TreeGrafter"/>
</dbReference>
<reference evidence="5 6" key="1">
    <citation type="journal article" date="2013" name="Genome Announc.">
        <title>Draft Genome Sequence of Rhodococcus opacus Strain M213 Shows a Diverse Catabolic Potential.</title>
        <authorList>
            <person name="Pathak A."/>
            <person name="Green S.J."/>
            <person name="Ogram A."/>
            <person name="Chauhan A."/>
        </authorList>
    </citation>
    <scope>NUCLEOTIDE SEQUENCE [LARGE SCALE GENOMIC DNA]</scope>
    <source>
        <strain evidence="5 6">M213</strain>
    </source>
</reference>
<dbReference type="InterPro" id="IPR004437">
    <property type="entry name" value="ParB/RepB/Spo0J"/>
</dbReference>
<dbReference type="NCBIfam" id="TIGR00180">
    <property type="entry name" value="parB_part"/>
    <property type="match status" value="1"/>
</dbReference>
<dbReference type="GO" id="GO:0003677">
    <property type="term" value="F:DNA binding"/>
    <property type="evidence" value="ECO:0007669"/>
    <property type="project" value="InterPro"/>
</dbReference>
<gene>
    <name evidence="5" type="ORF">WSS_A41860</name>
</gene>
<dbReference type="Gene3D" id="1.10.10.2830">
    <property type="match status" value="1"/>
</dbReference>
<dbReference type="Proteomes" id="UP000005951">
    <property type="component" value="Unassembled WGS sequence"/>
</dbReference>
<protein>
    <submittedName>
        <fullName evidence="5">Putative plasmid partitioning protein</fullName>
    </submittedName>
</protein>
<evidence type="ECO:0000256" key="1">
    <source>
        <dbReference type="ARBA" id="ARBA00006295"/>
    </source>
</evidence>
<dbReference type="InterPro" id="IPR003115">
    <property type="entry name" value="ParB_N"/>
</dbReference>
<dbReference type="SMART" id="SM00470">
    <property type="entry name" value="ParB"/>
    <property type="match status" value="1"/>
</dbReference>
<sequence length="288" mass="31588">MARGTRTNLATLAGVVGDNSPVDRPAVGGTPTNVPLSELAPNPRNPRDELGDLSDLVSITGTQLQPALVVTRDAYLRLYPEDETKIGLARWVVINGCRRLAAAENFGRPNLDIVVKDEVAKDRETLLAAAVIENVGRRDFDVIEEAKAVELLINECGTVEKAAMKLAKSKGWISQRRALLQLTPELQKALRKGELAIRTARSLAQVPPEEQVEVWNTERERQRQGAESDSVPTDDSREPAERVPVTAAKVTRTFRRLDADPAILAEALFEYLDDDGLRALLAALTNRT</sequence>
<dbReference type="PANTHER" id="PTHR33375:SF1">
    <property type="entry name" value="CHROMOSOME-PARTITIONING PROTEIN PARB-RELATED"/>
    <property type="match status" value="1"/>
</dbReference>
<comment type="caution">
    <text evidence="5">The sequence shown here is derived from an EMBL/GenBank/DDBJ whole genome shotgun (WGS) entry which is preliminary data.</text>
</comment>
<proteinExistence type="inferred from homology"/>
<dbReference type="InterPro" id="IPR041468">
    <property type="entry name" value="HTH_ParB/Spo0J"/>
</dbReference>
<feature type="region of interest" description="Disordered" evidence="3">
    <location>
        <begin position="15"/>
        <end position="52"/>
    </location>
</feature>
<dbReference type="EMBL" id="AJYC02000227">
    <property type="protein sequence ID" value="EKT76612.1"/>
    <property type="molecule type" value="Genomic_DNA"/>
</dbReference>
<feature type="region of interest" description="Disordered" evidence="3">
    <location>
        <begin position="208"/>
        <end position="244"/>
    </location>
</feature>
<dbReference type="AlphaFoldDB" id="K8XEA8"/>